<feature type="non-terminal residue" evidence="9">
    <location>
        <position position="770"/>
    </location>
</feature>
<dbReference type="PROSITE" id="PS00108">
    <property type="entry name" value="PROTEIN_KINASE_ST"/>
    <property type="match status" value="1"/>
</dbReference>
<feature type="compositionally biased region" description="Gly residues" evidence="7">
    <location>
        <begin position="521"/>
        <end position="539"/>
    </location>
</feature>
<evidence type="ECO:0000313" key="10">
    <source>
        <dbReference type="Proteomes" id="UP001212841"/>
    </source>
</evidence>
<name>A0AAD5S5E2_9FUNG</name>
<feature type="compositionally biased region" description="Low complexity" evidence="7">
    <location>
        <begin position="684"/>
        <end position="695"/>
    </location>
</feature>
<feature type="compositionally biased region" description="Low complexity" evidence="7">
    <location>
        <begin position="443"/>
        <end position="463"/>
    </location>
</feature>
<accession>A0AAD5S5E2</accession>
<organism evidence="9 10">
    <name type="scientific">Rhizophlyctis rosea</name>
    <dbReference type="NCBI Taxonomy" id="64517"/>
    <lineage>
        <taxon>Eukaryota</taxon>
        <taxon>Fungi</taxon>
        <taxon>Fungi incertae sedis</taxon>
        <taxon>Chytridiomycota</taxon>
        <taxon>Chytridiomycota incertae sedis</taxon>
        <taxon>Chytridiomycetes</taxon>
        <taxon>Rhizophlyctidales</taxon>
        <taxon>Rhizophlyctidaceae</taxon>
        <taxon>Rhizophlyctis</taxon>
    </lineage>
</organism>
<keyword evidence="5 6" id="KW-0067">ATP-binding</keyword>
<dbReference type="PROSITE" id="PS50011">
    <property type="entry name" value="PROTEIN_KINASE_DOM"/>
    <property type="match status" value="1"/>
</dbReference>
<dbReference type="Gene3D" id="1.10.510.10">
    <property type="entry name" value="Transferase(Phosphotransferase) domain 1"/>
    <property type="match status" value="1"/>
</dbReference>
<dbReference type="PROSITE" id="PS00107">
    <property type="entry name" value="PROTEIN_KINASE_ATP"/>
    <property type="match status" value="1"/>
</dbReference>
<keyword evidence="1" id="KW-0723">Serine/threonine-protein kinase</keyword>
<feature type="region of interest" description="Disordered" evidence="7">
    <location>
        <begin position="65"/>
        <end position="155"/>
    </location>
</feature>
<feature type="domain" description="Protein kinase" evidence="8">
    <location>
        <begin position="154"/>
        <end position="413"/>
    </location>
</feature>
<feature type="compositionally biased region" description="Polar residues" evidence="7">
    <location>
        <begin position="570"/>
        <end position="583"/>
    </location>
</feature>
<dbReference type="InterPro" id="IPR050538">
    <property type="entry name" value="MAP_kinase_kinase_kinase"/>
</dbReference>
<feature type="compositionally biased region" description="Basic and acidic residues" evidence="7">
    <location>
        <begin position="738"/>
        <end position="748"/>
    </location>
</feature>
<evidence type="ECO:0000256" key="7">
    <source>
        <dbReference type="SAM" id="MobiDB-lite"/>
    </source>
</evidence>
<keyword evidence="2" id="KW-0808">Transferase</keyword>
<dbReference type="PRINTS" id="PR00109">
    <property type="entry name" value="TYRKINASE"/>
</dbReference>
<evidence type="ECO:0000256" key="2">
    <source>
        <dbReference type="ARBA" id="ARBA00022679"/>
    </source>
</evidence>
<dbReference type="EMBL" id="JADGJD010001565">
    <property type="protein sequence ID" value="KAJ3040330.1"/>
    <property type="molecule type" value="Genomic_DNA"/>
</dbReference>
<dbReference type="GO" id="GO:0000165">
    <property type="term" value="P:MAPK cascade"/>
    <property type="evidence" value="ECO:0007669"/>
    <property type="project" value="UniProtKB-ARBA"/>
</dbReference>
<feature type="region of interest" description="Disordered" evidence="7">
    <location>
        <begin position="715"/>
        <end position="748"/>
    </location>
</feature>
<dbReference type="Proteomes" id="UP001212841">
    <property type="component" value="Unassembled WGS sequence"/>
</dbReference>
<proteinExistence type="predicted"/>
<dbReference type="InterPro" id="IPR001245">
    <property type="entry name" value="Ser-Thr/Tyr_kinase_cat_dom"/>
</dbReference>
<feature type="compositionally biased region" description="Basic and acidic residues" evidence="7">
    <location>
        <begin position="720"/>
        <end position="731"/>
    </location>
</feature>
<keyword evidence="4" id="KW-0418">Kinase</keyword>
<dbReference type="AlphaFoldDB" id="A0AAD5S5E2"/>
<evidence type="ECO:0000256" key="3">
    <source>
        <dbReference type="ARBA" id="ARBA00022741"/>
    </source>
</evidence>
<dbReference type="InterPro" id="IPR000719">
    <property type="entry name" value="Prot_kinase_dom"/>
</dbReference>
<evidence type="ECO:0000256" key="6">
    <source>
        <dbReference type="PROSITE-ProRule" id="PRU10141"/>
    </source>
</evidence>
<evidence type="ECO:0000256" key="1">
    <source>
        <dbReference type="ARBA" id="ARBA00022527"/>
    </source>
</evidence>
<sequence length="770" mass="81802">WGGDDEDAEAEAEDKEGLEEKKEERVPVVVPPRKSSIAMIEGEGGMAMLIGRKVDENVGVQLEGIAESVTSVSDPEMEGRPSTPVTEVKPDPMNVTPEPSTAAPTPALTPATTAASSAAPSPARTPAQAGTSSSTEEGLEEEPAGDSTEPPFPYRLGPLIGQGAFGKVFLGLNIATGEFMAVKQVVLGAPGDAQKKKREDALRREIELLKELDDENVVRYLGSEITQTHFNVFLEYISGGSISSVLARCGKFNDHIVQCLTLQILWGLEYLHERSIIHRDIKGANILVDTDGCVKISDFGISKKNEYRMAYQRVTRMSMQGSIPWMAPEVAKGKGYGAKVDVWSLGCLVLEMLTGLHPWHKVRGNVIYLLGTGHSPPVPDTLSDSARDFLGKCFTIDPEARPTATELLEHEFVDVDLETFGFAGWKEEKIREMEAAGVGTMLSGGSEETSDESGTSGMRSGVTTGVGGASGLGATTGVADGDEDEEEGTAEGHGRDEGTSVGNGSDAWSLGAGRDSSSGEGSSGDGTGTGTGTGTGLGSGEDHLLPPEGPVPLVPRSPLSAKTPRVTWDTLDTITESTVSSMIDASEKSSEQSNNPSISIDLPTSPPLRSPKAENKPPSLPLPRSPTSPHAFTSPPVSPKSPARYNHPTSPHYAYPPPTLPLPPTPTPPQLPPVSISPLRMNLPSRSNPTSPTTPIWAAEDPGFSRSVPVSHGFLSLPRGRSDSDPMRRADVGMFGRRGSDAGVRDRSRDRVVREGELVRDVLKAFEKHF</sequence>
<dbReference type="PANTHER" id="PTHR48016">
    <property type="entry name" value="MAP KINASE KINASE KINASE SSK2-RELATED-RELATED"/>
    <property type="match status" value="1"/>
</dbReference>
<evidence type="ECO:0000256" key="5">
    <source>
        <dbReference type="ARBA" id="ARBA00022840"/>
    </source>
</evidence>
<reference evidence="9" key="1">
    <citation type="submission" date="2020-05" db="EMBL/GenBank/DDBJ databases">
        <title>Phylogenomic resolution of chytrid fungi.</title>
        <authorList>
            <person name="Stajich J.E."/>
            <person name="Amses K."/>
            <person name="Simmons R."/>
            <person name="Seto K."/>
            <person name="Myers J."/>
            <person name="Bonds A."/>
            <person name="Quandt C.A."/>
            <person name="Barry K."/>
            <person name="Liu P."/>
            <person name="Grigoriev I."/>
            <person name="Longcore J.E."/>
            <person name="James T.Y."/>
        </authorList>
    </citation>
    <scope>NUCLEOTIDE SEQUENCE</scope>
    <source>
        <strain evidence="9">JEL0318</strain>
    </source>
</reference>
<feature type="compositionally biased region" description="Acidic residues" evidence="7">
    <location>
        <begin position="480"/>
        <end position="489"/>
    </location>
</feature>
<dbReference type="SMART" id="SM00220">
    <property type="entry name" value="S_TKc"/>
    <property type="match status" value="1"/>
</dbReference>
<evidence type="ECO:0000256" key="4">
    <source>
        <dbReference type="ARBA" id="ARBA00022777"/>
    </source>
</evidence>
<keyword evidence="3 6" id="KW-0547">Nucleotide-binding</keyword>
<evidence type="ECO:0000259" key="8">
    <source>
        <dbReference type="PROSITE" id="PS50011"/>
    </source>
</evidence>
<feature type="compositionally biased region" description="Low complexity" evidence="7">
    <location>
        <begin position="96"/>
        <end position="136"/>
    </location>
</feature>
<dbReference type="PANTHER" id="PTHR48016:SF56">
    <property type="entry name" value="MAPKK KINASE"/>
    <property type="match status" value="1"/>
</dbReference>
<feature type="binding site" evidence="6">
    <location>
        <position position="183"/>
    </location>
    <ligand>
        <name>ATP</name>
        <dbReference type="ChEBI" id="CHEBI:30616"/>
    </ligand>
</feature>
<dbReference type="GO" id="GO:0005524">
    <property type="term" value="F:ATP binding"/>
    <property type="evidence" value="ECO:0007669"/>
    <property type="project" value="UniProtKB-UniRule"/>
</dbReference>
<keyword evidence="10" id="KW-1185">Reference proteome</keyword>
<protein>
    <recommendedName>
        <fullName evidence="8">Protein kinase domain-containing protein</fullName>
    </recommendedName>
</protein>
<comment type="caution">
    <text evidence="9">The sequence shown here is derived from an EMBL/GenBank/DDBJ whole genome shotgun (WGS) entry which is preliminary data.</text>
</comment>
<dbReference type="GO" id="GO:0004674">
    <property type="term" value="F:protein serine/threonine kinase activity"/>
    <property type="evidence" value="ECO:0007669"/>
    <property type="project" value="UniProtKB-KW"/>
</dbReference>
<dbReference type="InterPro" id="IPR017441">
    <property type="entry name" value="Protein_kinase_ATP_BS"/>
</dbReference>
<dbReference type="CDD" id="cd06606">
    <property type="entry name" value="STKc_MAPKKK"/>
    <property type="match status" value="1"/>
</dbReference>
<feature type="compositionally biased region" description="Pro residues" evidence="7">
    <location>
        <begin position="654"/>
        <end position="672"/>
    </location>
</feature>
<feature type="compositionally biased region" description="Acidic residues" evidence="7">
    <location>
        <begin position="1"/>
        <end position="17"/>
    </location>
</feature>
<gene>
    <name evidence="9" type="ORF">HK097_002584</name>
</gene>
<feature type="compositionally biased region" description="Low complexity" evidence="7">
    <location>
        <begin position="511"/>
        <end position="520"/>
    </location>
</feature>
<feature type="region of interest" description="Disordered" evidence="7">
    <location>
        <begin position="437"/>
        <end position="700"/>
    </location>
</feature>
<dbReference type="SUPFAM" id="SSF56112">
    <property type="entry name" value="Protein kinase-like (PK-like)"/>
    <property type="match status" value="1"/>
</dbReference>
<dbReference type="InterPro" id="IPR008271">
    <property type="entry name" value="Ser/Thr_kinase_AS"/>
</dbReference>
<dbReference type="Pfam" id="PF00069">
    <property type="entry name" value="Pkinase"/>
    <property type="match status" value="1"/>
</dbReference>
<feature type="region of interest" description="Disordered" evidence="7">
    <location>
        <begin position="1"/>
        <end position="27"/>
    </location>
</feature>
<evidence type="ECO:0000313" key="9">
    <source>
        <dbReference type="EMBL" id="KAJ3040330.1"/>
    </source>
</evidence>
<dbReference type="InterPro" id="IPR011009">
    <property type="entry name" value="Kinase-like_dom_sf"/>
</dbReference>